<sequence>MTPAAPRLLMSSLALAITVSAGVFLSPVQAQTRPDAAGVASAAAVAASAEATQGRARNVILFLADAGGVASINAASLAAYGEPLRLHIQQWPNLGLSETSPVDDFVSDSANGMSAIVTGVKTRNGVISQSPDAVRGQRDGTPTKTLLEYAEEHGLLTGVVTNMPITDATPAATYAHANDRGRWGEIFPQAFSPRFGDGVDVLIGAGRRQIGEQMAARGASFEALSRTHRRPIYAALDQVPAANPRPVVVADQIDVRAAALKALDLLQGSPKGYLLVIEWDAHTDDPRQGLRNIADLDRLIAEIQGRVDLGDTLMLFTADHSFGLQVDGGTRGQDVLEGYDAWKASQADDEVVRLKNVLVNRTHTAEEVPALAIGPGADRVRGYFPNTHLFDVMMGAWGWTSDADRAD</sequence>
<accession>A0ABY4SS98</accession>
<evidence type="ECO:0000256" key="3">
    <source>
        <dbReference type="SAM" id="SignalP"/>
    </source>
</evidence>
<dbReference type="Proteomes" id="UP001055429">
    <property type="component" value="Chromosome"/>
</dbReference>
<dbReference type="PRINTS" id="PR00113">
    <property type="entry name" value="ALKPHPHTASE"/>
</dbReference>
<dbReference type="EMBL" id="CP097649">
    <property type="protein sequence ID" value="URI15969.1"/>
    <property type="molecule type" value="Genomic_DNA"/>
</dbReference>
<feature type="chain" id="PRO_5045543091" evidence="3">
    <location>
        <begin position="31"/>
        <end position="407"/>
    </location>
</feature>
<dbReference type="SUPFAM" id="SSF53649">
    <property type="entry name" value="Alkaline phosphatase-like"/>
    <property type="match status" value="1"/>
</dbReference>
<keyword evidence="6" id="KW-1185">Reference proteome</keyword>
<dbReference type="PANTHER" id="PTHR11596:SF5">
    <property type="entry name" value="ALKALINE PHOSPHATASE"/>
    <property type="match status" value="1"/>
</dbReference>
<gene>
    <name evidence="5" type="ORF">M8231_02980</name>
</gene>
<name>A0ABY4SS98_9CAUL</name>
<keyword evidence="1" id="KW-0597">Phosphoprotein</keyword>
<dbReference type="SMART" id="SM00098">
    <property type="entry name" value="alkPPc"/>
    <property type="match status" value="1"/>
</dbReference>
<feature type="domain" description="Metalloenzyme" evidence="4">
    <location>
        <begin position="281"/>
        <end position="379"/>
    </location>
</feature>
<dbReference type="PANTHER" id="PTHR11596">
    <property type="entry name" value="ALKALINE PHOSPHATASE"/>
    <property type="match status" value="1"/>
</dbReference>
<dbReference type="InterPro" id="IPR006124">
    <property type="entry name" value="Metalloenzyme"/>
</dbReference>
<proteinExistence type="inferred from homology"/>
<protein>
    <submittedName>
        <fullName evidence="5">Alkaline phosphatase</fullName>
    </submittedName>
</protein>
<evidence type="ECO:0000313" key="6">
    <source>
        <dbReference type="Proteomes" id="UP001055429"/>
    </source>
</evidence>
<organism evidence="5 6">
    <name type="scientific">Brevundimonas albigilva</name>
    <dbReference type="NCBI Taxonomy" id="1312364"/>
    <lineage>
        <taxon>Bacteria</taxon>
        <taxon>Pseudomonadati</taxon>
        <taxon>Pseudomonadota</taxon>
        <taxon>Alphaproteobacteria</taxon>
        <taxon>Caulobacterales</taxon>
        <taxon>Caulobacteraceae</taxon>
        <taxon>Brevundimonas</taxon>
    </lineage>
</organism>
<dbReference type="RefSeq" id="WP_250202223.1">
    <property type="nucleotide sequence ID" value="NZ_CP097649.1"/>
</dbReference>
<evidence type="ECO:0000313" key="5">
    <source>
        <dbReference type="EMBL" id="URI15969.1"/>
    </source>
</evidence>
<comment type="similarity">
    <text evidence="2">Belongs to the alkaline phosphatase family.</text>
</comment>
<dbReference type="InterPro" id="IPR017850">
    <property type="entry name" value="Alkaline_phosphatase_core_sf"/>
</dbReference>
<dbReference type="Pfam" id="PF01676">
    <property type="entry name" value="Metalloenzyme"/>
    <property type="match status" value="1"/>
</dbReference>
<dbReference type="Gene3D" id="3.40.720.10">
    <property type="entry name" value="Alkaline Phosphatase, subunit A"/>
    <property type="match status" value="1"/>
</dbReference>
<dbReference type="CDD" id="cd16012">
    <property type="entry name" value="ALP"/>
    <property type="match status" value="1"/>
</dbReference>
<feature type="signal peptide" evidence="3">
    <location>
        <begin position="1"/>
        <end position="30"/>
    </location>
</feature>
<evidence type="ECO:0000256" key="1">
    <source>
        <dbReference type="ARBA" id="ARBA00022553"/>
    </source>
</evidence>
<evidence type="ECO:0000256" key="2">
    <source>
        <dbReference type="RuleBase" id="RU003946"/>
    </source>
</evidence>
<keyword evidence="3" id="KW-0732">Signal</keyword>
<dbReference type="Pfam" id="PF00245">
    <property type="entry name" value="Alk_phosphatase"/>
    <property type="match status" value="1"/>
</dbReference>
<reference evidence="5" key="1">
    <citation type="submission" date="2022-05" db="EMBL/GenBank/DDBJ databases">
        <title>Brevundimonas albigilva TT17 genome sequence.</title>
        <authorList>
            <person name="Lee K."/>
            <person name="Son H."/>
        </authorList>
    </citation>
    <scope>NUCLEOTIDE SEQUENCE</scope>
    <source>
        <strain evidence="5">TT17</strain>
    </source>
</reference>
<dbReference type="InterPro" id="IPR001952">
    <property type="entry name" value="Alkaline_phosphatase"/>
</dbReference>
<evidence type="ECO:0000259" key="4">
    <source>
        <dbReference type="Pfam" id="PF01676"/>
    </source>
</evidence>